<gene>
    <name evidence="2" type="ORF">BCF44_11539</name>
</gene>
<dbReference type="GO" id="GO:0016747">
    <property type="term" value="F:acyltransferase activity, transferring groups other than amino-acyl groups"/>
    <property type="evidence" value="ECO:0007669"/>
    <property type="project" value="InterPro"/>
</dbReference>
<organism evidence="2 3">
    <name type="scientific">Kutzneria buriramensis</name>
    <dbReference type="NCBI Taxonomy" id="1045776"/>
    <lineage>
        <taxon>Bacteria</taxon>
        <taxon>Bacillati</taxon>
        <taxon>Actinomycetota</taxon>
        <taxon>Actinomycetes</taxon>
        <taxon>Pseudonocardiales</taxon>
        <taxon>Pseudonocardiaceae</taxon>
        <taxon>Kutzneria</taxon>
    </lineage>
</organism>
<comment type="caution">
    <text evidence="2">The sequence shown here is derived from an EMBL/GenBank/DDBJ whole genome shotgun (WGS) entry which is preliminary data.</text>
</comment>
<dbReference type="Proteomes" id="UP000256269">
    <property type="component" value="Unassembled WGS sequence"/>
</dbReference>
<keyword evidence="3" id="KW-1185">Reference proteome</keyword>
<evidence type="ECO:0000313" key="3">
    <source>
        <dbReference type="Proteomes" id="UP000256269"/>
    </source>
</evidence>
<dbReference type="Gene3D" id="3.40.630.30">
    <property type="match status" value="1"/>
</dbReference>
<evidence type="ECO:0000313" key="2">
    <source>
        <dbReference type="EMBL" id="REH37035.1"/>
    </source>
</evidence>
<evidence type="ECO:0000259" key="1">
    <source>
        <dbReference type="PROSITE" id="PS51186"/>
    </source>
</evidence>
<reference evidence="2 3" key="1">
    <citation type="submission" date="2018-08" db="EMBL/GenBank/DDBJ databases">
        <title>Genomic Encyclopedia of Archaeal and Bacterial Type Strains, Phase II (KMG-II): from individual species to whole genera.</title>
        <authorList>
            <person name="Goeker M."/>
        </authorList>
    </citation>
    <scope>NUCLEOTIDE SEQUENCE [LARGE SCALE GENOMIC DNA]</scope>
    <source>
        <strain evidence="2 3">DSM 45791</strain>
    </source>
</reference>
<dbReference type="SUPFAM" id="SSF55729">
    <property type="entry name" value="Acyl-CoA N-acyltransferases (Nat)"/>
    <property type="match status" value="1"/>
</dbReference>
<dbReference type="RefSeq" id="WP_116179198.1">
    <property type="nucleotide sequence ID" value="NZ_CP144375.1"/>
</dbReference>
<name>A0A3E0H3Z7_9PSEU</name>
<dbReference type="Pfam" id="PF00583">
    <property type="entry name" value="Acetyltransf_1"/>
    <property type="match status" value="1"/>
</dbReference>
<feature type="domain" description="N-acetyltransferase" evidence="1">
    <location>
        <begin position="113"/>
        <end position="253"/>
    </location>
</feature>
<dbReference type="InterPro" id="IPR016181">
    <property type="entry name" value="Acyl_CoA_acyltransferase"/>
</dbReference>
<dbReference type="EMBL" id="QUNO01000015">
    <property type="protein sequence ID" value="REH37035.1"/>
    <property type="molecule type" value="Genomic_DNA"/>
</dbReference>
<dbReference type="OrthoDB" id="4712828at2"/>
<dbReference type="InterPro" id="IPR000182">
    <property type="entry name" value="GNAT_dom"/>
</dbReference>
<sequence length="253" mass="27452">MQREAERVEAAFVTECLSDGVSTHRVGSGVAAAAGGDPRHFWTRAFGFDARLTDDEFAGILDFYRGGSALLQLPPWALPPSWHEFRRDLTETTPWLKLGGPIEAIRHSDDTAFSITEIGTGQAHDWASVVAQGFGIAGHLEPVLARSVGRPHARHFVAWDGATAVGAACLYQRGELGYLTTTATLASHRDRGIQSALISRRAKEAAAAGCARLVAETGKPTRDGKNSSFNNLTRAGLEPLYERRNWLLQSDSR</sequence>
<dbReference type="PROSITE" id="PS51186">
    <property type="entry name" value="GNAT"/>
    <property type="match status" value="1"/>
</dbReference>
<protein>
    <recommendedName>
        <fullName evidence="1">N-acetyltransferase domain-containing protein</fullName>
    </recommendedName>
</protein>
<proteinExistence type="predicted"/>
<accession>A0A3E0H3Z7</accession>
<dbReference type="AlphaFoldDB" id="A0A3E0H3Z7"/>